<name>A0A165D7Q8_EXIGL</name>
<keyword evidence="2" id="KW-1185">Reference proteome</keyword>
<dbReference type="EMBL" id="KV426247">
    <property type="protein sequence ID" value="KZV83957.1"/>
    <property type="molecule type" value="Genomic_DNA"/>
</dbReference>
<organism evidence="1 2">
    <name type="scientific">Exidia glandulosa HHB12029</name>
    <dbReference type="NCBI Taxonomy" id="1314781"/>
    <lineage>
        <taxon>Eukaryota</taxon>
        <taxon>Fungi</taxon>
        <taxon>Dikarya</taxon>
        <taxon>Basidiomycota</taxon>
        <taxon>Agaricomycotina</taxon>
        <taxon>Agaricomycetes</taxon>
        <taxon>Auriculariales</taxon>
        <taxon>Exidiaceae</taxon>
        <taxon>Exidia</taxon>
    </lineage>
</organism>
<evidence type="ECO:0000313" key="2">
    <source>
        <dbReference type="Proteomes" id="UP000077266"/>
    </source>
</evidence>
<dbReference type="InParanoid" id="A0A165D7Q8"/>
<sequence length="59" mass="6500">MQQVLIVNAAFDRSPPSDGFGRSNHVACSDVSPVSFFSPIQRPASLRSFPPLFFNPCPY</sequence>
<gene>
    <name evidence="1" type="ORF">EXIGLDRAFT_301382</name>
</gene>
<dbReference type="AlphaFoldDB" id="A0A165D7Q8"/>
<evidence type="ECO:0000313" key="1">
    <source>
        <dbReference type="EMBL" id="KZV83957.1"/>
    </source>
</evidence>
<protein>
    <submittedName>
        <fullName evidence="1">Uncharacterized protein</fullName>
    </submittedName>
</protein>
<reference evidence="1 2" key="1">
    <citation type="journal article" date="2016" name="Mol. Biol. Evol.">
        <title>Comparative Genomics of Early-Diverging Mushroom-Forming Fungi Provides Insights into the Origins of Lignocellulose Decay Capabilities.</title>
        <authorList>
            <person name="Nagy L.G."/>
            <person name="Riley R."/>
            <person name="Tritt A."/>
            <person name="Adam C."/>
            <person name="Daum C."/>
            <person name="Floudas D."/>
            <person name="Sun H."/>
            <person name="Yadav J.S."/>
            <person name="Pangilinan J."/>
            <person name="Larsson K.H."/>
            <person name="Matsuura K."/>
            <person name="Barry K."/>
            <person name="Labutti K."/>
            <person name="Kuo R."/>
            <person name="Ohm R.A."/>
            <person name="Bhattacharya S.S."/>
            <person name="Shirouzu T."/>
            <person name="Yoshinaga Y."/>
            <person name="Martin F.M."/>
            <person name="Grigoriev I.V."/>
            <person name="Hibbett D.S."/>
        </authorList>
    </citation>
    <scope>NUCLEOTIDE SEQUENCE [LARGE SCALE GENOMIC DNA]</scope>
    <source>
        <strain evidence="1 2">HHB12029</strain>
    </source>
</reference>
<dbReference type="Proteomes" id="UP000077266">
    <property type="component" value="Unassembled WGS sequence"/>
</dbReference>
<proteinExistence type="predicted"/>
<accession>A0A165D7Q8</accession>